<feature type="region of interest" description="Disordered" evidence="1">
    <location>
        <begin position="119"/>
        <end position="171"/>
    </location>
</feature>
<accession>A0A1I2R5M1</accession>
<feature type="compositionally biased region" description="Basic and acidic residues" evidence="1">
    <location>
        <begin position="43"/>
        <end position="55"/>
    </location>
</feature>
<proteinExistence type="predicted"/>
<feature type="region of interest" description="Disordered" evidence="1">
    <location>
        <begin position="16"/>
        <end position="93"/>
    </location>
</feature>
<dbReference type="EMBL" id="FOOK01000028">
    <property type="protein sequence ID" value="SFG35363.1"/>
    <property type="molecule type" value="Genomic_DNA"/>
</dbReference>
<protein>
    <submittedName>
        <fullName evidence="2">Uncharacterized protein</fullName>
    </submittedName>
</protein>
<name>A0A1I2R5M1_9BACL</name>
<keyword evidence="3" id="KW-1185">Reference proteome</keyword>
<organism evidence="2 3">
    <name type="scientific">Planifilum fulgidum</name>
    <dbReference type="NCBI Taxonomy" id="201973"/>
    <lineage>
        <taxon>Bacteria</taxon>
        <taxon>Bacillati</taxon>
        <taxon>Bacillota</taxon>
        <taxon>Bacilli</taxon>
        <taxon>Bacillales</taxon>
        <taxon>Thermoactinomycetaceae</taxon>
        <taxon>Planifilum</taxon>
    </lineage>
</organism>
<dbReference type="AlphaFoldDB" id="A0A1I2R5M1"/>
<dbReference type="STRING" id="201973.SAMN04488025_12816"/>
<dbReference type="Proteomes" id="UP000198661">
    <property type="component" value="Unassembled WGS sequence"/>
</dbReference>
<sequence length="191" mass="21959">MRQGDGPACCLADEANTVREGRGTSPLKKKRQVVRPQVPGIDRPPRFQRGREADRFSPPPPFFPEKFPEGGLPWIPRMDEASPPDFPRQRGEPARDFHFRDLWEWEMEIPPPDEWEALFDRDGEETGEGRKSAPEPGGGTGRFRPKNPFSRKARPVQPLESVEKLSPSFDETEVLDNMWTRSLLRGKRRRS</sequence>
<gene>
    <name evidence="2" type="ORF">SAMN04488025_12816</name>
</gene>
<reference evidence="2 3" key="1">
    <citation type="submission" date="2016-10" db="EMBL/GenBank/DDBJ databases">
        <authorList>
            <person name="de Groot N.N."/>
        </authorList>
    </citation>
    <scope>NUCLEOTIDE SEQUENCE [LARGE SCALE GENOMIC DNA]</scope>
    <source>
        <strain evidence="2 3">DSM 44945</strain>
    </source>
</reference>
<evidence type="ECO:0000256" key="1">
    <source>
        <dbReference type="SAM" id="MobiDB-lite"/>
    </source>
</evidence>
<evidence type="ECO:0000313" key="3">
    <source>
        <dbReference type="Proteomes" id="UP000198661"/>
    </source>
</evidence>
<feature type="compositionally biased region" description="Basic residues" evidence="1">
    <location>
        <begin position="143"/>
        <end position="154"/>
    </location>
</feature>
<evidence type="ECO:0000313" key="2">
    <source>
        <dbReference type="EMBL" id="SFG35363.1"/>
    </source>
</evidence>